<dbReference type="PROSITE" id="PS00690">
    <property type="entry name" value="DEAH_ATP_HELICASE"/>
    <property type="match status" value="1"/>
</dbReference>
<dbReference type="FunFam" id="3.40.50.300:FF:001372">
    <property type="entry name" value="ATP-dependent DNA helicase chl1"/>
    <property type="match status" value="1"/>
</dbReference>
<evidence type="ECO:0000256" key="17">
    <source>
        <dbReference type="ARBA" id="ARBA00023242"/>
    </source>
</evidence>
<dbReference type="NCBIfam" id="TIGR00604">
    <property type="entry name" value="rad3"/>
    <property type="match status" value="1"/>
</dbReference>
<comment type="caution">
    <text evidence="31">The sequence shown here is derived from an EMBL/GenBank/DDBJ whole genome shotgun (WGS) entry which is preliminary data.</text>
</comment>
<sequence>MGSQPSNFNHPYSPYDIQLQFMRALYTCLEEGKVAVFESPTGTGKSLSLICGSMTWLREHKRKALQDTVNKASCSAGDDDGEPEWMLEFAQRESARAVTEKRRALEARLEKIRVEEGKQRHASKHSGGSRKRQRLDTVSGDPGLEQDDQFILDDYDSDAEERMTSSKKLGDVSGLSTSTLELLERFKEQYSAPAKEDAGLGDDDVKIFYCSRTHSQLSQFSSELRRVKMPSSMPAELSTSDADNDEVEERVKHLTLGSRKNLCINPRVMTLGNATAINERCLELQQPGVAAEKRCPYLPSKEDEGQVLQFRDHTLATIKDIEDMGKLGKRMGICPYYASRSILKHSEIVTLPYPLLIQRSARDALDLSIKNHVVIIDEAHNLMDAISNIHSVTIRLSQLQTALFQLTTYARKFKARLKGKNRSYIAQIIRLISSIADHLRSIIGKNLPAEGAVDPSDLMAGKGVDQINPYKLSRYLQESKLARKVDGYVEFSKDKANQQPDDKPSSPVLFLVQSFLLPLMNPSAEGRFFYLKCHDDIQLKYMLLDPTNHFREIVEDARAVILAGGTMSPMSDYRNHLFSYIASSRLDTFSYGHVIPPENLVAHTLVNGVLGSEFDFTYDSRDSEKMIVDLGRTVATLCQAIPDGVVAFFPSYDYLSRILAIWRKPLVGEKGQTILGLIERSKSILYEARDMGAKTEDLLQEYTRTIDSGQGAILLSVVGGKLSEGINFSDKLGRGVLIIGLPFPNIRSAVWQAKIQYVEQKAYNSSSGSEKDRQSIAKAAGKDFYENACMRAVNQCIGRAIRHRNDYAAIVMIDRRYERANIQGKLPAWIKQSMVRGSVRRPAGALVKDLSDFFSGRSSSSIYDRIPPSPNTQTGLVEHSTVDKMPTRFSKTRKARGHVSAGYGRVGKHRKHPGGRGMAGGQHHHRTNLDKYHPGYFGKVGMRYFHKTNQQFWKPTINLDKLWSLVPAETREAYLSGQKTDTAPVIDLLSLGYSKVLGKGRIPEIPIVVRARYFSRDAEQKIKEAGGVVELVA</sequence>
<dbReference type="GO" id="GO:0016818">
    <property type="term" value="F:hydrolase activity, acting on acid anhydrides, in phosphorus-containing anhydrides"/>
    <property type="evidence" value="ECO:0007669"/>
    <property type="project" value="InterPro"/>
</dbReference>
<organism evidence="31 32">
    <name type="scientific">Aspergillus thermomutatus</name>
    <name type="common">Neosartorya pseudofischeri</name>
    <dbReference type="NCBI Taxonomy" id="41047"/>
    <lineage>
        <taxon>Eukaryota</taxon>
        <taxon>Fungi</taxon>
        <taxon>Dikarya</taxon>
        <taxon>Ascomycota</taxon>
        <taxon>Pezizomycotina</taxon>
        <taxon>Eurotiomycetes</taxon>
        <taxon>Eurotiomycetidae</taxon>
        <taxon>Eurotiales</taxon>
        <taxon>Aspergillaceae</taxon>
        <taxon>Aspergillus</taxon>
        <taxon>Aspergillus subgen. Fumigati</taxon>
    </lineage>
</organism>
<dbReference type="GeneID" id="38122370"/>
<evidence type="ECO:0000256" key="27">
    <source>
        <dbReference type="ARBA" id="ARBA00080124"/>
    </source>
</evidence>
<keyword evidence="32" id="KW-1185">Reference proteome</keyword>
<evidence type="ECO:0000256" key="29">
    <source>
        <dbReference type="SAM" id="MobiDB-lite"/>
    </source>
</evidence>
<evidence type="ECO:0000256" key="21">
    <source>
        <dbReference type="ARBA" id="ARBA00035200"/>
    </source>
</evidence>
<dbReference type="VEuPathDB" id="FungiDB:CDV56_100396"/>
<evidence type="ECO:0000256" key="28">
    <source>
        <dbReference type="RuleBase" id="RU003888"/>
    </source>
</evidence>
<evidence type="ECO:0000256" key="4">
    <source>
        <dbReference type="ARBA" id="ARBA00008435"/>
    </source>
</evidence>
<dbReference type="RefSeq" id="XP_026613494.1">
    <property type="nucleotide sequence ID" value="XM_026754015.1"/>
</dbReference>
<gene>
    <name evidence="31" type="primary">CHL1</name>
    <name evidence="31" type="ORF">CDV56_100396</name>
</gene>
<feature type="compositionally biased region" description="Basic residues" evidence="29">
    <location>
        <begin position="120"/>
        <end position="133"/>
    </location>
</feature>
<dbReference type="InterPro" id="IPR006554">
    <property type="entry name" value="Helicase-like_DEXD_c2"/>
</dbReference>
<dbReference type="InterPro" id="IPR002464">
    <property type="entry name" value="DNA/RNA_helicase_DEAH_CS"/>
</dbReference>
<dbReference type="EC" id="5.6.2.3" evidence="22"/>
<evidence type="ECO:0000256" key="25">
    <source>
        <dbReference type="ARBA" id="ARBA00045702"/>
    </source>
</evidence>
<evidence type="ECO:0000256" key="10">
    <source>
        <dbReference type="ARBA" id="ARBA00022806"/>
    </source>
</evidence>
<dbReference type="GO" id="GO:0051536">
    <property type="term" value="F:iron-sulfur cluster binding"/>
    <property type="evidence" value="ECO:0007669"/>
    <property type="project" value="UniProtKB-KW"/>
</dbReference>
<keyword evidence="17" id="KW-0539">Nucleus</keyword>
<dbReference type="PROSITE" id="PS51193">
    <property type="entry name" value="HELICASE_ATP_BIND_2"/>
    <property type="match status" value="1"/>
</dbReference>
<dbReference type="InterPro" id="IPR014013">
    <property type="entry name" value="Helic_SF1/SF2_ATP-bd_DinG/Rad3"/>
</dbReference>
<dbReference type="GO" id="GO:0003677">
    <property type="term" value="F:DNA binding"/>
    <property type="evidence" value="ECO:0007669"/>
    <property type="project" value="UniProtKB-KW"/>
</dbReference>
<protein>
    <recommendedName>
        <fullName evidence="6">ATP-dependent DNA helicase CHL1</fullName>
        <ecNumber evidence="22">5.6.2.3</ecNumber>
    </recommendedName>
    <alternativeName>
        <fullName evidence="5">ATP-dependent DNA helicase chl1</fullName>
    </alternativeName>
    <alternativeName>
        <fullName evidence="20">Chromosome loss protein 1</fullName>
    </alternativeName>
    <alternativeName>
        <fullName evidence="23 24">DNA 5'-3' helicase CHL1</fullName>
    </alternativeName>
    <alternativeName>
        <fullName evidence="27">L29</fullName>
    </alternativeName>
    <alternativeName>
        <fullName evidence="21">Large ribosomal subunit protein uL15</fullName>
    </alternativeName>
</protein>
<keyword evidence="14" id="KW-0411">Iron-sulfur</keyword>
<evidence type="ECO:0000313" key="32">
    <source>
        <dbReference type="Proteomes" id="UP000215305"/>
    </source>
</evidence>
<evidence type="ECO:0000256" key="11">
    <source>
        <dbReference type="ARBA" id="ARBA00022840"/>
    </source>
</evidence>
<dbReference type="GO" id="GO:0015934">
    <property type="term" value="C:large ribosomal subunit"/>
    <property type="evidence" value="ECO:0007669"/>
    <property type="project" value="InterPro"/>
</dbReference>
<dbReference type="InterPro" id="IPR013020">
    <property type="entry name" value="Rad3/Chl1-like"/>
</dbReference>
<dbReference type="InterPro" id="IPR027417">
    <property type="entry name" value="P-loop_NTPase"/>
</dbReference>
<dbReference type="Pfam" id="PF06733">
    <property type="entry name" value="DEAD_2"/>
    <property type="match status" value="1"/>
</dbReference>
<dbReference type="OrthoDB" id="267079at2759"/>
<comment type="catalytic activity">
    <reaction evidence="26">
        <text>ATP + H2O = ADP + phosphate + H(+)</text>
        <dbReference type="Rhea" id="RHEA:13065"/>
        <dbReference type="ChEBI" id="CHEBI:15377"/>
        <dbReference type="ChEBI" id="CHEBI:15378"/>
        <dbReference type="ChEBI" id="CHEBI:30616"/>
        <dbReference type="ChEBI" id="CHEBI:43474"/>
        <dbReference type="ChEBI" id="CHEBI:456216"/>
        <dbReference type="EC" id="5.6.2.3"/>
    </reaction>
</comment>
<evidence type="ECO:0000256" key="1">
    <source>
        <dbReference type="ARBA" id="ARBA00001966"/>
    </source>
</evidence>
<evidence type="ECO:0000256" key="6">
    <source>
        <dbReference type="ARBA" id="ARBA00017386"/>
    </source>
</evidence>
<keyword evidence="15" id="KW-0238">DNA-binding</keyword>
<dbReference type="CDD" id="cd18788">
    <property type="entry name" value="SF2_C_XPD"/>
    <property type="match status" value="1"/>
</dbReference>
<keyword evidence="18 28" id="KW-0687">Ribonucleoprotein</keyword>
<evidence type="ECO:0000313" key="31">
    <source>
        <dbReference type="EMBL" id="RHZ53058.1"/>
    </source>
</evidence>
<dbReference type="InterPro" id="IPR045028">
    <property type="entry name" value="DinG/Rad3-like"/>
</dbReference>
<dbReference type="EMBL" id="NKHU02000127">
    <property type="protein sequence ID" value="RHZ53058.1"/>
    <property type="molecule type" value="Genomic_DNA"/>
</dbReference>
<evidence type="ECO:0000256" key="19">
    <source>
        <dbReference type="ARBA" id="ARBA00023306"/>
    </source>
</evidence>
<dbReference type="SMART" id="SM00491">
    <property type="entry name" value="HELICc2"/>
    <property type="match status" value="1"/>
</dbReference>
<evidence type="ECO:0000256" key="9">
    <source>
        <dbReference type="ARBA" id="ARBA00022801"/>
    </source>
</evidence>
<evidence type="ECO:0000256" key="24">
    <source>
        <dbReference type="ARBA" id="ARBA00045008"/>
    </source>
</evidence>
<dbReference type="GO" id="GO:0006974">
    <property type="term" value="P:DNA damage response"/>
    <property type="evidence" value="ECO:0007669"/>
    <property type="project" value="UniProtKB-ARBA"/>
</dbReference>
<evidence type="ECO:0000256" key="8">
    <source>
        <dbReference type="ARBA" id="ARBA00022741"/>
    </source>
</evidence>
<keyword evidence="8" id="KW-0547">Nucleotide-binding</keyword>
<accession>A0A397GTR3</accession>
<feature type="region of interest" description="Disordered" evidence="29">
    <location>
        <begin position="115"/>
        <end position="150"/>
    </location>
</feature>
<dbReference type="HAMAP" id="MF_01341">
    <property type="entry name" value="Ribosomal_uL15"/>
    <property type="match status" value="1"/>
</dbReference>
<comment type="function">
    <text evidence="25">ATP-dependent DNA helicase important for chromosome transmission and normal cell cycle progression in G(2)/M. May have a role in changing DNA topology to allow the loading of proteins involved in maintaining sister chromatid cohesion in the vicinity of the centromeres. Has a specific role in chromosome segregation during meiosis II.</text>
</comment>
<feature type="domain" description="Helicase ATP-binding" evidence="30">
    <location>
        <begin position="4"/>
        <end position="429"/>
    </location>
</feature>
<dbReference type="InterPro" id="IPR030878">
    <property type="entry name" value="Ribosomal_uL15"/>
</dbReference>
<dbReference type="GO" id="GO:0006412">
    <property type="term" value="P:translation"/>
    <property type="evidence" value="ECO:0007669"/>
    <property type="project" value="InterPro"/>
</dbReference>
<keyword evidence="11" id="KW-0067">ATP-binding</keyword>
<comment type="cofactor">
    <cofactor evidence="1">
        <name>[4Fe-4S] cluster</name>
        <dbReference type="ChEBI" id="CHEBI:49883"/>
    </cofactor>
</comment>
<comment type="subcellular location">
    <subcellularLocation>
        <location evidence="2">Nucleus</location>
    </subcellularLocation>
</comment>
<evidence type="ECO:0000256" key="22">
    <source>
        <dbReference type="ARBA" id="ARBA00044969"/>
    </source>
</evidence>
<keyword evidence="9" id="KW-0378">Hydrolase</keyword>
<dbReference type="SUPFAM" id="SSF52080">
    <property type="entry name" value="Ribosomal proteins L15p and L18e"/>
    <property type="match status" value="1"/>
</dbReference>
<dbReference type="GO" id="GO:0034085">
    <property type="term" value="P:establishment of sister chromatid cohesion"/>
    <property type="evidence" value="ECO:0007669"/>
    <property type="project" value="TreeGrafter"/>
</dbReference>
<dbReference type="GO" id="GO:0043139">
    <property type="term" value="F:5'-3' DNA helicase activity"/>
    <property type="evidence" value="ECO:0007669"/>
    <property type="project" value="UniProtKB-EC"/>
</dbReference>
<dbReference type="InterPro" id="IPR006555">
    <property type="entry name" value="ATP-dep_Helicase_C"/>
</dbReference>
<evidence type="ECO:0000256" key="18">
    <source>
        <dbReference type="ARBA" id="ARBA00023274"/>
    </source>
</evidence>
<keyword evidence="7" id="KW-0479">Metal-binding</keyword>
<keyword evidence="12 28" id="KW-0689">Ribosomal protein</keyword>
<dbReference type="AlphaFoldDB" id="A0A397GTR3"/>
<dbReference type="Gene3D" id="3.40.50.300">
    <property type="entry name" value="P-loop containing nucleotide triphosphate hydrolases"/>
    <property type="match status" value="3"/>
</dbReference>
<dbReference type="SMART" id="SM00488">
    <property type="entry name" value="DEXDc2"/>
    <property type="match status" value="1"/>
</dbReference>
<dbReference type="Gene3D" id="3.100.10.10">
    <property type="match status" value="1"/>
</dbReference>
<reference evidence="31" key="1">
    <citation type="submission" date="2018-08" db="EMBL/GenBank/DDBJ databases">
        <title>Draft genome sequence of azole-resistant Aspergillus thermomutatus (Neosartorya pseudofischeri) strain HMR AF 39, isolated from a human nasal aspirate.</title>
        <authorList>
            <person name="Parent-Michaud M."/>
            <person name="Dufresne P.J."/>
            <person name="Fournier E."/>
            <person name="Martineau C."/>
            <person name="Moreira S."/>
            <person name="Perkins V."/>
            <person name="De Repentigny L."/>
            <person name="Dufresne S.F."/>
        </authorList>
    </citation>
    <scope>NUCLEOTIDE SEQUENCE [LARGE SCALE GENOMIC DNA]</scope>
    <source>
        <strain evidence="31">HMR AF 39</strain>
    </source>
</reference>
<evidence type="ECO:0000256" key="20">
    <source>
        <dbReference type="ARBA" id="ARBA00029709"/>
    </source>
</evidence>
<comment type="similarity">
    <text evidence="3 28">Belongs to the universal ribosomal protein uL15 family.</text>
</comment>
<evidence type="ECO:0000256" key="2">
    <source>
        <dbReference type="ARBA" id="ARBA00004123"/>
    </source>
</evidence>
<keyword evidence="10 31" id="KW-0347">Helicase</keyword>
<dbReference type="PANTHER" id="PTHR11472">
    <property type="entry name" value="DNA REPAIR DEAD HELICASE RAD3/XP-D SUBFAMILY MEMBER"/>
    <property type="match status" value="1"/>
</dbReference>
<keyword evidence="19" id="KW-0131">Cell cycle</keyword>
<dbReference type="PANTHER" id="PTHR11472:SF41">
    <property type="entry name" value="ATP-DEPENDENT DNA HELICASE DDX11-RELATED"/>
    <property type="match status" value="1"/>
</dbReference>
<dbReference type="Pfam" id="PF13307">
    <property type="entry name" value="Helicase_C_2"/>
    <property type="match status" value="1"/>
</dbReference>
<dbReference type="InterPro" id="IPR036227">
    <property type="entry name" value="Ribosomal_uL15/eL18_sf"/>
</dbReference>
<feature type="region of interest" description="Disordered" evidence="29">
    <location>
        <begin position="890"/>
        <end position="925"/>
    </location>
</feature>
<dbReference type="GO" id="GO:0005634">
    <property type="term" value="C:nucleus"/>
    <property type="evidence" value="ECO:0007669"/>
    <property type="project" value="UniProtKB-SubCell"/>
</dbReference>
<evidence type="ECO:0000256" key="5">
    <source>
        <dbReference type="ARBA" id="ARBA00016387"/>
    </source>
</evidence>
<proteinExistence type="inferred from homology"/>
<dbReference type="Proteomes" id="UP000215305">
    <property type="component" value="Unassembled WGS sequence"/>
</dbReference>
<comment type="similarity">
    <text evidence="4">Belongs to the DEAD box helicase family. DEAH subfamily. DDX11/CHL1 sub-subfamily.</text>
</comment>
<dbReference type="Pfam" id="PF00828">
    <property type="entry name" value="Ribosomal_L27A"/>
    <property type="match status" value="1"/>
</dbReference>
<dbReference type="GO" id="GO:0005524">
    <property type="term" value="F:ATP binding"/>
    <property type="evidence" value="ECO:0007669"/>
    <property type="project" value="UniProtKB-KW"/>
</dbReference>
<evidence type="ECO:0000256" key="12">
    <source>
        <dbReference type="ARBA" id="ARBA00022980"/>
    </source>
</evidence>
<dbReference type="SUPFAM" id="SSF52540">
    <property type="entry name" value="P-loop containing nucleoside triphosphate hydrolases"/>
    <property type="match status" value="1"/>
</dbReference>
<keyword evidence="13" id="KW-0408">Iron</keyword>
<dbReference type="GO" id="GO:0006139">
    <property type="term" value="P:nucleobase-containing compound metabolic process"/>
    <property type="evidence" value="ECO:0007669"/>
    <property type="project" value="InterPro"/>
</dbReference>
<evidence type="ECO:0000256" key="7">
    <source>
        <dbReference type="ARBA" id="ARBA00022723"/>
    </source>
</evidence>
<dbReference type="STRING" id="41047.A0A397GTR3"/>
<dbReference type="FunFam" id="3.40.50.300:FF:002774">
    <property type="entry name" value="ATP-dependent DNA helicase chl1"/>
    <property type="match status" value="1"/>
</dbReference>
<evidence type="ECO:0000256" key="23">
    <source>
        <dbReference type="ARBA" id="ARBA00044998"/>
    </source>
</evidence>
<evidence type="ECO:0000256" key="16">
    <source>
        <dbReference type="ARBA" id="ARBA00023235"/>
    </source>
</evidence>
<dbReference type="GO" id="GO:0003735">
    <property type="term" value="F:structural constituent of ribosome"/>
    <property type="evidence" value="ECO:0007669"/>
    <property type="project" value="InterPro"/>
</dbReference>
<evidence type="ECO:0000259" key="30">
    <source>
        <dbReference type="PROSITE" id="PS51193"/>
    </source>
</evidence>
<evidence type="ECO:0000256" key="14">
    <source>
        <dbReference type="ARBA" id="ARBA00023014"/>
    </source>
</evidence>
<evidence type="ECO:0000256" key="26">
    <source>
        <dbReference type="ARBA" id="ARBA00048954"/>
    </source>
</evidence>
<dbReference type="PROSITE" id="PS00475">
    <property type="entry name" value="RIBOSOMAL_L15"/>
    <property type="match status" value="1"/>
</dbReference>
<dbReference type="GO" id="GO:0046872">
    <property type="term" value="F:metal ion binding"/>
    <property type="evidence" value="ECO:0007669"/>
    <property type="project" value="UniProtKB-KW"/>
</dbReference>
<dbReference type="InterPro" id="IPR021131">
    <property type="entry name" value="Ribosomal_uL15/eL18"/>
</dbReference>
<dbReference type="FunFam" id="3.100.10.10:FF:000002">
    <property type="entry name" value="60S ribosomal protein L27a"/>
    <property type="match status" value="1"/>
</dbReference>
<keyword evidence="16" id="KW-0413">Isomerase</keyword>
<evidence type="ECO:0000256" key="13">
    <source>
        <dbReference type="ARBA" id="ARBA00023004"/>
    </source>
</evidence>
<evidence type="ECO:0000256" key="15">
    <source>
        <dbReference type="ARBA" id="ARBA00023125"/>
    </source>
</evidence>
<evidence type="ECO:0000256" key="3">
    <source>
        <dbReference type="ARBA" id="ARBA00007320"/>
    </source>
</evidence>
<name>A0A397GTR3_ASPTH</name>
<dbReference type="InterPro" id="IPR010614">
    <property type="entry name" value="RAD3-like_helicase_DEAD"/>
</dbReference>
<dbReference type="InterPro" id="IPR001196">
    <property type="entry name" value="Ribosomal_uL15_CS"/>
</dbReference>